<dbReference type="RefSeq" id="WP_190477834.1">
    <property type="nucleotide sequence ID" value="NZ_JACOFT010000002.1"/>
</dbReference>
<evidence type="ECO:0000256" key="1">
    <source>
        <dbReference type="SAM" id="Coils"/>
    </source>
</evidence>
<evidence type="ECO:0008006" key="5">
    <source>
        <dbReference type="Google" id="ProtNLM"/>
    </source>
</evidence>
<dbReference type="Proteomes" id="UP000637632">
    <property type="component" value="Unassembled WGS sequence"/>
</dbReference>
<evidence type="ECO:0000313" key="4">
    <source>
        <dbReference type="Proteomes" id="UP000637632"/>
    </source>
</evidence>
<feature type="chain" id="PRO_5046736845" description="UrcA family protein" evidence="2">
    <location>
        <begin position="23"/>
        <end position="136"/>
    </location>
</feature>
<organism evidence="3 4">
    <name type="scientific">Undibacterium aquatile</name>
    <dbReference type="NCBI Taxonomy" id="1537398"/>
    <lineage>
        <taxon>Bacteria</taxon>
        <taxon>Pseudomonadati</taxon>
        <taxon>Pseudomonadota</taxon>
        <taxon>Betaproteobacteria</taxon>
        <taxon>Burkholderiales</taxon>
        <taxon>Oxalobacteraceae</taxon>
        <taxon>Undibacterium</taxon>
    </lineage>
</organism>
<feature type="signal peptide" evidence="2">
    <location>
        <begin position="1"/>
        <end position="22"/>
    </location>
</feature>
<reference evidence="3 4" key="1">
    <citation type="submission" date="2020-08" db="EMBL/GenBank/DDBJ databases">
        <title>Novel species isolated from subtropical streams in China.</title>
        <authorList>
            <person name="Lu H."/>
        </authorList>
    </citation>
    <scope>NUCLEOTIDE SEQUENCE [LARGE SCALE GENOMIC DNA]</scope>
    <source>
        <strain evidence="3 4">CCTCC AB 2015119</strain>
    </source>
</reference>
<keyword evidence="2" id="KW-0732">Signal</keyword>
<proteinExistence type="predicted"/>
<sequence>MKFLSHLFISSLLLTGISAAHADTVADQRKAELASIAQLVQDMDGRYPVNSIQTNEVADAVIAESETLQRRLQTWYQAAERHCYDIFFVNDCLQDIKVQRRRYLPTLQRMSIEAKAVQRQIRVIEKDREQARKQVD</sequence>
<accession>A0ABR6XCZ3</accession>
<evidence type="ECO:0000313" key="3">
    <source>
        <dbReference type="EMBL" id="MBC3810799.1"/>
    </source>
</evidence>
<keyword evidence="4" id="KW-1185">Reference proteome</keyword>
<gene>
    <name evidence="3" type="ORF">H8K26_05035</name>
</gene>
<name>A0ABR6XCZ3_9BURK</name>
<feature type="coiled-coil region" evidence="1">
    <location>
        <begin position="107"/>
        <end position="134"/>
    </location>
</feature>
<dbReference type="EMBL" id="JACOFT010000002">
    <property type="protein sequence ID" value="MBC3810799.1"/>
    <property type="molecule type" value="Genomic_DNA"/>
</dbReference>
<evidence type="ECO:0000256" key="2">
    <source>
        <dbReference type="SAM" id="SignalP"/>
    </source>
</evidence>
<keyword evidence="1" id="KW-0175">Coiled coil</keyword>
<protein>
    <recommendedName>
        <fullName evidence="5">UrcA family protein</fullName>
    </recommendedName>
</protein>
<comment type="caution">
    <text evidence="3">The sequence shown here is derived from an EMBL/GenBank/DDBJ whole genome shotgun (WGS) entry which is preliminary data.</text>
</comment>